<dbReference type="InterPro" id="IPR009057">
    <property type="entry name" value="Homeodomain-like_sf"/>
</dbReference>
<evidence type="ECO:0000313" key="4">
    <source>
        <dbReference type="EMBL" id="CAL8080655.1"/>
    </source>
</evidence>
<organism evidence="4 5">
    <name type="scientific">Orchesella dallaii</name>
    <dbReference type="NCBI Taxonomy" id="48710"/>
    <lineage>
        <taxon>Eukaryota</taxon>
        <taxon>Metazoa</taxon>
        <taxon>Ecdysozoa</taxon>
        <taxon>Arthropoda</taxon>
        <taxon>Hexapoda</taxon>
        <taxon>Collembola</taxon>
        <taxon>Entomobryomorpha</taxon>
        <taxon>Entomobryoidea</taxon>
        <taxon>Orchesellidae</taxon>
        <taxon>Orchesellinae</taxon>
        <taxon>Orchesella</taxon>
    </lineage>
</organism>
<feature type="domain" description="TERF2-interacting telomeric protein 1 Myb" evidence="3">
    <location>
        <begin position="207"/>
        <end position="258"/>
    </location>
</feature>
<name>A0ABP1Q0B1_9HEXA</name>
<comment type="caution">
    <text evidence="4">The sequence shown here is derived from an EMBL/GenBank/DDBJ whole genome shotgun (WGS) entry which is preliminary data.</text>
</comment>
<evidence type="ECO:0000313" key="5">
    <source>
        <dbReference type="Proteomes" id="UP001642540"/>
    </source>
</evidence>
<sequence length="295" mass="34084">MADDLDTVTLPPTPEKTKSHPDPGFKISSQTFMTLHADKENYQWKFQILPLTRREKFAFCSVYDKLSECIRTGGGLVIHNGSEEEKGFTIKILDLDYTRENIYIPSVQEMLLPYDCFSSNFIWSQIYQRLNDGSVGNVDLNAYRITPSAYREFDANAVLKGLKSWTMIPSLPPEKLCSPVSLKRVALFMFSDLLLQHPAMQPKRRVYSRKDSQLLLDTVCELNGHHRVNGRNLYKEIASEHVINRSWSSLREHFRKTILPHVLENDGYYHLMPSDAARFQKVLHVDRSSSKNKKK</sequence>
<keyword evidence="5" id="KW-1185">Reference proteome</keyword>
<gene>
    <name evidence="4" type="ORF">ODALV1_LOCUS4701</name>
</gene>
<evidence type="ECO:0000256" key="1">
    <source>
        <dbReference type="ARBA" id="ARBA00004123"/>
    </source>
</evidence>
<protein>
    <recommendedName>
        <fullName evidence="3">TERF2-interacting telomeric protein 1 Myb domain-containing protein</fullName>
    </recommendedName>
</protein>
<proteinExistence type="predicted"/>
<dbReference type="Proteomes" id="UP001642540">
    <property type="component" value="Unassembled WGS sequence"/>
</dbReference>
<dbReference type="SUPFAM" id="SSF46689">
    <property type="entry name" value="Homeodomain-like"/>
    <property type="match status" value="1"/>
</dbReference>
<evidence type="ECO:0000259" key="3">
    <source>
        <dbReference type="Pfam" id="PF08914"/>
    </source>
</evidence>
<reference evidence="4 5" key="1">
    <citation type="submission" date="2024-08" db="EMBL/GenBank/DDBJ databases">
        <authorList>
            <person name="Cucini C."/>
            <person name="Frati F."/>
        </authorList>
    </citation>
    <scope>NUCLEOTIDE SEQUENCE [LARGE SCALE GENOMIC DNA]</scope>
</reference>
<comment type="subcellular location">
    <subcellularLocation>
        <location evidence="1">Nucleus</location>
    </subcellularLocation>
</comment>
<evidence type="ECO:0000256" key="2">
    <source>
        <dbReference type="SAM" id="MobiDB-lite"/>
    </source>
</evidence>
<feature type="region of interest" description="Disordered" evidence="2">
    <location>
        <begin position="1"/>
        <end position="23"/>
    </location>
</feature>
<dbReference type="EMBL" id="CAXLJM020000014">
    <property type="protein sequence ID" value="CAL8080655.1"/>
    <property type="molecule type" value="Genomic_DNA"/>
</dbReference>
<dbReference type="Gene3D" id="1.10.10.60">
    <property type="entry name" value="Homeodomain-like"/>
    <property type="match status" value="1"/>
</dbReference>
<dbReference type="InterPro" id="IPR015010">
    <property type="entry name" value="TERF2IP_Myb"/>
</dbReference>
<dbReference type="Pfam" id="PF08914">
    <property type="entry name" value="Myb_Rap1"/>
    <property type="match status" value="1"/>
</dbReference>
<accession>A0ABP1Q0B1</accession>